<dbReference type="PROSITE" id="PS00086">
    <property type="entry name" value="CYTOCHROME_P450"/>
    <property type="match status" value="1"/>
</dbReference>
<evidence type="ECO:0000256" key="31">
    <source>
        <dbReference type="ARBA" id="ARBA00048736"/>
    </source>
</evidence>
<feature type="binding site" description="axial binding residue" evidence="36">
    <location>
        <position position="425"/>
    </location>
    <ligand>
        <name>heme</name>
        <dbReference type="ChEBI" id="CHEBI:30413"/>
    </ligand>
    <ligandPart>
        <name>Fe</name>
        <dbReference type="ChEBI" id="CHEBI:18248"/>
    </ligandPart>
</feature>
<comment type="catalytic activity">
    <reaction evidence="33">
        <text>a 14alpha-methyl steroid + reduced [NADPH--hemoprotein reductase] + O2 = a 14alpha-hydroxymethyl steroid + oxidized [NADPH--hemoprotein reductase] + H2O + H(+)</text>
        <dbReference type="Rhea" id="RHEA:68060"/>
        <dbReference type="Rhea" id="RHEA-COMP:11964"/>
        <dbReference type="Rhea" id="RHEA-COMP:11965"/>
        <dbReference type="ChEBI" id="CHEBI:15377"/>
        <dbReference type="ChEBI" id="CHEBI:15378"/>
        <dbReference type="ChEBI" id="CHEBI:15379"/>
        <dbReference type="ChEBI" id="CHEBI:57618"/>
        <dbReference type="ChEBI" id="CHEBI:58210"/>
        <dbReference type="ChEBI" id="CHEBI:138029"/>
        <dbReference type="ChEBI" id="CHEBI:176901"/>
    </reaction>
    <physiologicalReaction direction="left-to-right" evidence="33">
        <dbReference type="Rhea" id="RHEA:68061"/>
    </physiologicalReaction>
</comment>
<keyword evidence="14 36" id="KW-0408">Iron</keyword>
<evidence type="ECO:0000256" key="18">
    <source>
        <dbReference type="ARBA" id="ARBA00023136"/>
    </source>
</evidence>
<comment type="catalytic activity">
    <reaction evidence="30">
        <text>32-oxolanosterol + reduced [NADPH--hemoprotein reductase] + O2 = 4,4-dimethyl-5alpha-cholesta-8,14,24-trien-3beta-ol + formate + oxidized [NADPH--hemoprotein reductase] + H2O + 2 H(+)</text>
        <dbReference type="Rhea" id="RHEA:75111"/>
        <dbReference type="Rhea" id="RHEA-COMP:11964"/>
        <dbReference type="Rhea" id="RHEA-COMP:11965"/>
        <dbReference type="ChEBI" id="CHEBI:15377"/>
        <dbReference type="ChEBI" id="CHEBI:15378"/>
        <dbReference type="ChEBI" id="CHEBI:15379"/>
        <dbReference type="ChEBI" id="CHEBI:15740"/>
        <dbReference type="ChEBI" id="CHEBI:17813"/>
        <dbReference type="ChEBI" id="CHEBI:57618"/>
        <dbReference type="ChEBI" id="CHEBI:58210"/>
        <dbReference type="ChEBI" id="CHEBI:166681"/>
    </reaction>
    <physiologicalReaction direction="left-to-right" evidence="30">
        <dbReference type="Rhea" id="RHEA:75112"/>
    </physiologicalReaction>
</comment>
<evidence type="ECO:0000256" key="5">
    <source>
        <dbReference type="ARBA" id="ARBA00022548"/>
    </source>
</evidence>
<organism evidence="38 39">
    <name type="scientific">Gasterosteus aculeatus aculeatus</name>
    <name type="common">three-spined stickleback</name>
    <dbReference type="NCBI Taxonomy" id="481459"/>
    <lineage>
        <taxon>Eukaryota</taxon>
        <taxon>Metazoa</taxon>
        <taxon>Chordata</taxon>
        <taxon>Craniata</taxon>
        <taxon>Vertebrata</taxon>
        <taxon>Euteleostomi</taxon>
        <taxon>Actinopterygii</taxon>
        <taxon>Neopterygii</taxon>
        <taxon>Teleostei</taxon>
        <taxon>Neoteleostei</taxon>
        <taxon>Acanthomorphata</taxon>
        <taxon>Eupercaria</taxon>
        <taxon>Perciformes</taxon>
        <taxon>Cottioidei</taxon>
        <taxon>Gasterosteales</taxon>
        <taxon>Gasterosteidae</taxon>
        <taxon>Gasterosteus</taxon>
    </lineage>
</organism>
<evidence type="ECO:0000256" key="1">
    <source>
        <dbReference type="ARBA" id="ARBA00001971"/>
    </source>
</evidence>
<keyword evidence="8 36" id="KW-0479">Metal-binding</keyword>
<proteinExistence type="inferred from homology"/>
<evidence type="ECO:0000256" key="37">
    <source>
        <dbReference type="RuleBase" id="RU000461"/>
    </source>
</evidence>
<comment type="subcellular location">
    <subcellularLocation>
        <location evidence="2">Endoplasmic reticulum membrane</location>
        <topology evidence="2">Single-pass membrane protein</topology>
    </subcellularLocation>
</comment>
<evidence type="ECO:0000256" key="16">
    <source>
        <dbReference type="ARBA" id="ARBA00023033"/>
    </source>
</evidence>
<comment type="similarity">
    <text evidence="3 37">Belongs to the cytochrome P450 family.</text>
</comment>
<dbReference type="Gene3D" id="1.10.630.10">
    <property type="entry name" value="Cytochrome P450"/>
    <property type="match status" value="1"/>
</dbReference>
<comment type="catalytic activity">
    <reaction evidence="24">
        <text>32-hydroxylanosterol + reduced [NADPH--hemoprotein reductase] + O2 = 32-oxolanosterol + oxidized [NADPH--hemoprotein reductase] + 2 H2O + H(+)</text>
        <dbReference type="Rhea" id="RHEA:75107"/>
        <dbReference type="Rhea" id="RHEA-COMP:11964"/>
        <dbReference type="Rhea" id="RHEA-COMP:11965"/>
        <dbReference type="ChEBI" id="CHEBI:15377"/>
        <dbReference type="ChEBI" id="CHEBI:15378"/>
        <dbReference type="ChEBI" id="CHEBI:15379"/>
        <dbReference type="ChEBI" id="CHEBI:57618"/>
        <dbReference type="ChEBI" id="CHEBI:58210"/>
        <dbReference type="ChEBI" id="CHEBI:166681"/>
        <dbReference type="ChEBI" id="CHEBI:166806"/>
    </reaction>
    <physiologicalReaction direction="left-to-right" evidence="24">
        <dbReference type="Rhea" id="RHEA:75108"/>
    </physiologicalReaction>
</comment>
<dbReference type="InterPro" id="IPR017972">
    <property type="entry name" value="Cyt_P450_CS"/>
</dbReference>
<dbReference type="FunFam" id="1.10.630.10:FF:000027">
    <property type="entry name" value="lanosterol 14-alpha demethylase isoform X1"/>
    <property type="match status" value="1"/>
</dbReference>
<dbReference type="PANTHER" id="PTHR24304">
    <property type="entry name" value="CYTOCHROME P450 FAMILY 7"/>
    <property type="match status" value="1"/>
</dbReference>
<dbReference type="Ensembl" id="ENSGACT00000071546.1">
    <property type="protein sequence ID" value="ENSGACP00000037459.1"/>
    <property type="gene ID" value="ENSGACG00000004161.2"/>
</dbReference>
<evidence type="ECO:0000256" key="24">
    <source>
        <dbReference type="ARBA" id="ARBA00047379"/>
    </source>
</evidence>
<evidence type="ECO:0000256" key="28">
    <source>
        <dbReference type="ARBA" id="ARBA00047983"/>
    </source>
</evidence>
<dbReference type="GeneTree" id="ENSGT00930000151026"/>
<evidence type="ECO:0000256" key="20">
    <source>
        <dbReference type="ARBA" id="ARBA00023221"/>
    </source>
</evidence>
<dbReference type="InterPro" id="IPR001128">
    <property type="entry name" value="Cyt_P450"/>
</dbReference>
<comment type="catalytic activity">
    <reaction evidence="26">
        <text>lanosterol + 3 reduced [NADPH--hemoprotein reductase] + 3 O2 = 4,4-dimethyl-5alpha-cholesta-8,14,24-trien-3beta-ol + formate + 3 oxidized [NADPH--hemoprotein reductase] + 4 H2O + 4 H(+)</text>
        <dbReference type="Rhea" id="RHEA:25286"/>
        <dbReference type="Rhea" id="RHEA-COMP:11964"/>
        <dbReference type="Rhea" id="RHEA-COMP:11965"/>
        <dbReference type="ChEBI" id="CHEBI:15377"/>
        <dbReference type="ChEBI" id="CHEBI:15378"/>
        <dbReference type="ChEBI" id="CHEBI:15379"/>
        <dbReference type="ChEBI" id="CHEBI:15740"/>
        <dbReference type="ChEBI" id="CHEBI:16521"/>
        <dbReference type="ChEBI" id="CHEBI:17813"/>
        <dbReference type="ChEBI" id="CHEBI:57618"/>
        <dbReference type="ChEBI" id="CHEBI:58210"/>
        <dbReference type="EC" id="1.14.14.154"/>
    </reaction>
    <physiologicalReaction direction="left-to-right" evidence="26">
        <dbReference type="Rhea" id="RHEA:25287"/>
    </physiologicalReaction>
</comment>
<dbReference type="InterPro" id="IPR050529">
    <property type="entry name" value="CYP450_sterol_14alpha_dmase"/>
</dbReference>
<keyword evidence="15" id="KW-0756">Sterol biosynthesis</keyword>
<evidence type="ECO:0000256" key="19">
    <source>
        <dbReference type="ARBA" id="ARBA00023166"/>
    </source>
</evidence>
<comment type="catalytic activity">
    <reaction evidence="27">
        <text>a 14alpha-methyl steroid + 3 reduced [NADPH--hemoprotein reductase] + 3 O2 = a Delta(14) steroid + formate + 3 oxidized [NADPH--hemoprotein reductase] + 4 H2O + 4 H(+)</text>
        <dbReference type="Rhea" id="RHEA:54028"/>
        <dbReference type="Rhea" id="RHEA-COMP:11964"/>
        <dbReference type="Rhea" id="RHEA-COMP:11965"/>
        <dbReference type="ChEBI" id="CHEBI:15377"/>
        <dbReference type="ChEBI" id="CHEBI:15378"/>
        <dbReference type="ChEBI" id="CHEBI:15379"/>
        <dbReference type="ChEBI" id="CHEBI:15740"/>
        <dbReference type="ChEBI" id="CHEBI:57618"/>
        <dbReference type="ChEBI" id="CHEBI:58210"/>
        <dbReference type="ChEBI" id="CHEBI:138029"/>
        <dbReference type="ChEBI" id="CHEBI:138031"/>
        <dbReference type="EC" id="1.14.14.154"/>
    </reaction>
    <physiologicalReaction direction="left-to-right" evidence="27">
        <dbReference type="Rhea" id="RHEA:54029"/>
    </physiologicalReaction>
</comment>
<evidence type="ECO:0000256" key="14">
    <source>
        <dbReference type="ARBA" id="ARBA00023004"/>
    </source>
</evidence>
<dbReference type="AlphaFoldDB" id="A0AAQ4PEX9"/>
<evidence type="ECO:0000256" key="21">
    <source>
        <dbReference type="ARBA" id="ARBA00037887"/>
    </source>
</evidence>
<evidence type="ECO:0000256" key="8">
    <source>
        <dbReference type="ARBA" id="ARBA00022723"/>
    </source>
</evidence>
<keyword evidence="11" id="KW-0752">Steroid biosynthesis</keyword>
<dbReference type="GO" id="GO:0006695">
    <property type="term" value="P:cholesterol biosynthetic process"/>
    <property type="evidence" value="ECO:0007669"/>
    <property type="project" value="UniProtKB-KW"/>
</dbReference>
<dbReference type="PRINTS" id="PR00385">
    <property type="entry name" value="P450"/>
</dbReference>
<protein>
    <recommendedName>
        <fullName evidence="23">Lanosterol 14-alpha demethylase</fullName>
        <ecNumber evidence="22">1.14.14.154</ecNumber>
    </recommendedName>
</protein>
<dbReference type="GO" id="GO:0020037">
    <property type="term" value="F:heme binding"/>
    <property type="evidence" value="ECO:0007669"/>
    <property type="project" value="InterPro"/>
</dbReference>
<evidence type="ECO:0000256" key="6">
    <source>
        <dbReference type="ARBA" id="ARBA00022617"/>
    </source>
</evidence>
<evidence type="ECO:0000256" key="35">
    <source>
        <dbReference type="ARBA" id="ARBA00049450"/>
    </source>
</evidence>
<keyword evidence="6 36" id="KW-0349">Heme</keyword>
<evidence type="ECO:0000256" key="36">
    <source>
        <dbReference type="PIRSR" id="PIRSR602403-1"/>
    </source>
</evidence>
<comment type="catalytic activity">
    <reaction evidence="31">
        <text>32-hydroxy-24,25-dihydrolanosterol + reduced [NADPH--hemoprotein reductase] + O2 = 32-oxo-24,25-dihydrolanosterol + oxidized [NADPH--hemoprotein reductase] + 2 H2O + H(+)</text>
        <dbReference type="Rhea" id="RHEA:75087"/>
        <dbReference type="Rhea" id="RHEA-COMP:11964"/>
        <dbReference type="Rhea" id="RHEA-COMP:11965"/>
        <dbReference type="ChEBI" id="CHEBI:15377"/>
        <dbReference type="ChEBI" id="CHEBI:15378"/>
        <dbReference type="ChEBI" id="CHEBI:15379"/>
        <dbReference type="ChEBI" id="CHEBI:57618"/>
        <dbReference type="ChEBI" id="CHEBI:58210"/>
        <dbReference type="ChEBI" id="CHEBI:87057"/>
        <dbReference type="ChEBI" id="CHEBI:87060"/>
    </reaction>
    <physiologicalReaction direction="left-to-right" evidence="31">
        <dbReference type="Rhea" id="RHEA:75088"/>
    </physiologicalReaction>
</comment>
<dbReference type="InterPro" id="IPR036396">
    <property type="entry name" value="Cyt_P450_sf"/>
</dbReference>
<evidence type="ECO:0000256" key="30">
    <source>
        <dbReference type="ARBA" id="ARBA00048479"/>
    </source>
</evidence>
<dbReference type="SUPFAM" id="SSF48264">
    <property type="entry name" value="Cytochrome P450"/>
    <property type="match status" value="1"/>
</dbReference>
<keyword evidence="16 37" id="KW-0503">Monooxygenase</keyword>
<comment type="catalytic activity">
    <reaction evidence="25">
        <text>a 14alpha-hydroxymethyl steroid + reduced [NADPH--hemoprotein reductase] + O2 = a 14alpha-formyl steroid + oxidized [NADPH--hemoprotein reductase] + 2 H2O + H(+)</text>
        <dbReference type="Rhea" id="RHEA:68064"/>
        <dbReference type="Rhea" id="RHEA-COMP:11964"/>
        <dbReference type="Rhea" id="RHEA-COMP:11965"/>
        <dbReference type="ChEBI" id="CHEBI:15377"/>
        <dbReference type="ChEBI" id="CHEBI:15378"/>
        <dbReference type="ChEBI" id="CHEBI:15379"/>
        <dbReference type="ChEBI" id="CHEBI:57618"/>
        <dbReference type="ChEBI" id="CHEBI:58210"/>
        <dbReference type="ChEBI" id="CHEBI:176901"/>
        <dbReference type="ChEBI" id="CHEBI:176902"/>
    </reaction>
    <physiologicalReaction direction="left-to-right" evidence="25">
        <dbReference type="Rhea" id="RHEA:68065"/>
    </physiologicalReaction>
</comment>
<keyword evidence="4" id="KW-0444">Lipid biosynthesis</keyword>
<dbReference type="GO" id="GO:0005506">
    <property type="term" value="F:iron ion binding"/>
    <property type="evidence" value="ECO:0007669"/>
    <property type="project" value="InterPro"/>
</dbReference>
<keyword evidence="20" id="KW-0753">Steroid metabolism</keyword>
<evidence type="ECO:0000256" key="10">
    <source>
        <dbReference type="ARBA" id="ARBA00022824"/>
    </source>
</evidence>
<evidence type="ECO:0000256" key="13">
    <source>
        <dbReference type="ARBA" id="ARBA00023002"/>
    </source>
</evidence>
<evidence type="ECO:0000256" key="9">
    <source>
        <dbReference type="ARBA" id="ARBA00022778"/>
    </source>
</evidence>
<dbReference type="EC" id="1.14.14.154" evidence="22"/>
<dbReference type="InterPro" id="IPR002403">
    <property type="entry name" value="Cyt_P450_E_grp-IV"/>
</dbReference>
<evidence type="ECO:0000256" key="12">
    <source>
        <dbReference type="ARBA" id="ARBA00022989"/>
    </source>
</evidence>
<evidence type="ECO:0000256" key="7">
    <source>
        <dbReference type="ARBA" id="ARBA00022692"/>
    </source>
</evidence>
<evidence type="ECO:0000256" key="2">
    <source>
        <dbReference type="ARBA" id="ARBA00004389"/>
    </source>
</evidence>
<evidence type="ECO:0000256" key="26">
    <source>
        <dbReference type="ARBA" id="ARBA00047670"/>
    </source>
</evidence>
<dbReference type="PRINTS" id="PR00465">
    <property type="entry name" value="EP450IV"/>
</dbReference>
<evidence type="ECO:0000256" key="22">
    <source>
        <dbReference type="ARBA" id="ARBA00038974"/>
    </source>
</evidence>
<comment type="catalytic activity">
    <reaction evidence="29">
        <text>32-oxo-24,25-dihydrolanosterol + reduced [NADPH--hemoprotein reductase] + O2 = 4,4-dimethyl-8,14-cholestadien-3beta-ol + formate + oxidized [NADPH--hemoprotein reductase] + H2O + 2 H(+)</text>
        <dbReference type="Rhea" id="RHEA:75083"/>
        <dbReference type="Rhea" id="RHEA-COMP:11964"/>
        <dbReference type="Rhea" id="RHEA-COMP:11965"/>
        <dbReference type="ChEBI" id="CHEBI:15377"/>
        <dbReference type="ChEBI" id="CHEBI:15378"/>
        <dbReference type="ChEBI" id="CHEBI:15379"/>
        <dbReference type="ChEBI" id="CHEBI:15740"/>
        <dbReference type="ChEBI" id="CHEBI:57618"/>
        <dbReference type="ChEBI" id="CHEBI:58210"/>
        <dbReference type="ChEBI" id="CHEBI:78904"/>
        <dbReference type="ChEBI" id="CHEBI:87060"/>
    </reaction>
    <physiologicalReaction direction="left-to-right" evidence="29">
        <dbReference type="Rhea" id="RHEA:75084"/>
    </physiologicalReaction>
</comment>
<sequence>MSFHFYEMSSKLLGDTVGKMSDNLTSVVLAASVITLTLGYVSKVLLKQPSADNDLKYPPYIPSSIPFLGHAIAFGRSPIEFLEQAYEKYGPVFSFTMVGSTFTYLLGSEAATLMFNSKNEDLNAEDVYSRLTTPVFGKGVAYDVPNPLFLEQKKMLKTGLNIAHFKEHVKIIEAETIEYFQRWGDSGERNLFEALSELIILTASSCLHGKEIRGMLNERVAQLYADLDGGFSHAAWLLPGWLPLPSFRKRDRAHVEIKNIFFDVIQKHGVRGDGRPLNDNEIAGMLIGLLLAGQHTSSTTSAWMGFFLARDKALQERCYAEQRAVCGDGLQLDFDQARPTSQCGKSTRCCRPPLKHSVCLSLCQTAAGYTIPVGHQVCVSPTVNHRLQDTWAERMEFSPDRYLNDNPAAGEKFAYVPFGAGRHRCIGENFAYVQIKTIWSTLLRMYHFDLVDGYFPTINYTTMIHTPHNPVIRYERRKP</sequence>
<keyword evidence="7" id="KW-0812">Transmembrane</keyword>
<evidence type="ECO:0000313" key="38">
    <source>
        <dbReference type="Ensembl" id="ENSGACP00000037459.1"/>
    </source>
</evidence>
<dbReference type="Pfam" id="PF00067">
    <property type="entry name" value="p450"/>
    <property type="match status" value="1"/>
</dbReference>
<dbReference type="GO" id="GO:0008398">
    <property type="term" value="F:sterol 14-demethylase activity"/>
    <property type="evidence" value="ECO:0007669"/>
    <property type="project" value="UniProtKB-EC"/>
</dbReference>
<evidence type="ECO:0000256" key="11">
    <source>
        <dbReference type="ARBA" id="ARBA00022955"/>
    </source>
</evidence>
<name>A0AAQ4PEX9_GASAC</name>
<comment type="cofactor">
    <cofactor evidence="1 36">
        <name>heme</name>
        <dbReference type="ChEBI" id="CHEBI:30413"/>
    </cofactor>
</comment>
<keyword evidence="17" id="KW-0443">Lipid metabolism</keyword>
<evidence type="ECO:0000256" key="34">
    <source>
        <dbReference type="ARBA" id="ARBA00049163"/>
    </source>
</evidence>
<keyword evidence="10" id="KW-0256">Endoplasmic reticulum</keyword>
<comment type="catalytic activity">
    <reaction evidence="35">
        <text>a 14alpha-formyl steroid + reduced [NADPH--hemoprotein reductase] + O2 = a Delta(14) steroid + formate + oxidized [NADPH--hemoprotein reductase] + H2O + 2 H(+)</text>
        <dbReference type="Rhea" id="RHEA:68068"/>
        <dbReference type="Rhea" id="RHEA-COMP:11964"/>
        <dbReference type="Rhea" id="RHEA-COMP:11965"/>
        <dbReference type="ChEBI" id="CHEBI:15377"/>
        <dbReference type="ChEBI" id="CHEBI:15378"/>
        <dbReference type="ChEBI" id="CHEBI:15379"/>
        <dbReference type="ChEBI" id="CHEBI:15740"/>
        <dbReference type="ChEBI" id="CHEBI:57618"/>
        <dbReference type="ChEBI" id="CHEBI:58210"/>
        <dbReference type="ChEBI" id="CHEBI:138031"/>
        <dbReference type="ChEBI" id="CHEBI:176902"/>
    </reaction>
    <physiologicalReaction direction="left-to-right" evidence="35">
        <dbReference type="Rhea" id="RHEA:68069"/>
    </physiologicalReaction>
</comment>
<evidence type="ECO:0000256" key="3">
    <source>
        <dbReference type="ARBA" id="ARBA00010617"/>
    </source>
</evidence>
<reference evidence="38" key="3">
    <citation type="submission" date="2025-09" db="UniProtKB">
        <authorList>
            <consortium name="Ensembl"/>
        </authorList>
    </citation>
    <scope>IDENTIFICATION</scope>
</reference>
<evidence type="ECO:0000256" key="29">
    <source>
        <dbReference type="ARBA" id="ARBA00048245"/>
    </source>
</evidence>
<evidence type="ECO:0000256" key="23">
    <source>
        <dbReference type="ARBA" id="ARBA00041158"/>
    </source>
</evidence>
<comment type="catalytic activity">
    <reaction evidence="28">
        <text>24,25-dihydrolanosterol + reduced [NADPH--hemoprotein reductase] + O2 = 32-hydroxy-24,25-dihydrolanosterol + oxidized [NADPH--hemoprotein reductase] + H2O + H(+)</text>
        <dbReference type="Rhea" id="RHEA:75079"/>
        <dbReference type="Rhea" id="RHEA-COMP:11964"/>
        <dbReference type="Rhea" id="RHEA-COMP:11965"/>
        <dbReference type="ChEBI" id="CHEBI:15377"/>
        <dbReference type="ChEBI" id="CHEBI:15378"/>
        <dbReference type="ChEBI" id="CHEBI:15379"/>
        <dbReference type="ChEBI" id="CHEBI:28113"/>
        <dbReference type="ChEBI" id="CHEBI:57618"/>
        <dbReference type="ChEBI" id="CHEBI:58210"/>
        <dbReference type="ChEBI" id="CHEBI:87057"/>
    </reaction>
    <physiologicalReaction direction="left-to-right" evidence="28">
        <dbReference type="Rhea" id="RHEA:75080"/>
    </physiologicalReaction>
</comment>
<reference evidence="38" key="2">
    <citation type="submission" date="2025-08" db="UniProtKB">
        <authorList>
            <consortium name="Ensembl"/>
        </authorList>
    </citation>
    <scope>IDENTIFICATION</scope>
</reference>
<dbReference type="CDD" id="cd11042">
    <property type="entry name" value="CYP51-like"/>
    <property type="match status" value="1"/>
</dbReference>
<keyword evidence="18" id="KW-0472">Membrane</keyword>
<evidence type="ECO:0000256" key="25">
    <source>
        <dbReference type="ARBA" id="ARBA00047587"/>
    </source>
</evidence>
<evidence type="ECO:0000256" key="4">
    <source>
        <dbReference type="ARBA" id="ARBA00022516"/>
    </source>
</evidence>
<keyword evidence="39" id="KW-1185">Reference proteome</keyword>
<comment type="pathway">
    <text evidence="21">Steroid biosynthesis; zymosterol biosynthesis; zymosterol from lanosterol: step 1/6.</text>
</comment>
<evidence type="ECO:0000256" key="33">
    <source>
        <dbReference type="ARBA" id="ARBA00048866"/>
    </source>
</evidence>
<dbReference type="PANTHER" id="PTHR24304:SF2">
    <property type="entry name" value="24-HYDROXYCHOLESTEROL 7-ALPHA-HYDROXYLASE"/>
    <property type="match status" value="1"/>
</dbReference>
<evidence type="ECO:0000256" key="15">
    <source>
        <dbReference type="ARBA" id="ARBA00023011"/>
    </source>
</evidence>
<dbReference type="Proteomes" id="UP000007635">
    <property type="component" value="Chromosome X"/>
</dbReference>
<comment type="catalytic activity">
    <reaction evidence="32">
        <text>24,25-dihydrolanosterol + 3 reduced [NADPH--hemoprotein reductase] + 3 O2 = 4,4-dimethyl-8,14-cholestadien-3beta-ol + formate + 3 oxidized [NADPH--hemoprotein reductase] + 4 H2O + 4 H(+)</text>
        <dbReference type="Rhea" id="RHEA:45960"/>
        <dbReference type="Rhea" id="RHEA-COMP:11964"/>
        <dbReference type="Rhea" id="RHEA-COMP:11965"/>
        <dbReference type="ChEBI" id="CHEBI:15377"/>
        <dbReference type="ChEBI" id="CHEBI:15378"/>
        <dbReference type="ChEBI" id="CHEBI:15379"/>
        <dbReference type="ChEBI" id="CHEBI:15740"/>
        <dbReference type="ChEBI" id="CHEBI:28113"/>
        <dbReference type="ChEBI" id="CHEBI:57618"/>
        <dbReference type="ChEBI" id="CHEBI:58210"/>
        <dbReference type="ChEBI" id="CHEBI:78904"/>
    </reaction>
    <physiologicalReaction direction="left-to-right" evidence="32">
        <dbReference type="Rhea" id="RHEA:45961"/>
    </physiologicalReaction>
</comment>
<evidence type="ECO:0000256" key="27">
    <source>
        <dbReference type="ARBA" id="ARBA00047702"/>
    </source>
</evidence>
<comment type="catalytic activity">
    <reaction evidence="34">
        <text>lanosterol + reduced [NADPH--hemoprotein reductase] + O2 = 32-hydroxylanosterol + oxidized [NADPH--hemoprotein reductase] + H2O + H(+)</text>
        <dbReference type="Rhea" id="RHEA:75103"/>
        <dbReference type="Rhea" id="RHEA-COMP:11964"/>
        <dbReference type="Rhea" id="RHEA-COMP:11965"/>
        <dbReference type="ChEBI" id="CHEBI:15377"/>
        <dbReference type="ChEBI" id="CHEBI:15378"/>
        <dbReference type="ChEBI" id="CHEBI:15379"/>
        <dbReference type="ChEBI" id="CHEBI:16521"/>
        <dbReference type="ChEBI" id="CHEBI:57618"/>
        <dbReference type="ChEBI" id="CHEBI:58210"/>
        <dbReference type="ChEBI" id="CHEBI:166806"/>
    </reaction>
    <physiologicalReaction direction="left-to-right" evidence="34">
        <dbReference type="Rhea" id="RHEA:75104"/>
    </physiologicalReaction>
</comment>
<evidence type="ECO:0000256" key="32">
    <source>
        <dbReference type="ARBA" id="ARBA00048839"/>
    </source>
</evidence>
<keyword evidence="12" id="KW-1133">Transmembrane helix</keyword>
<reference evidence="38 39" key="1">
    <citation type="journal article" date="2021" name="G3 (Bethesda)">
        <title>Improved contiguity of the threespine stickleback genome using long-read sequencing.</title>
        <authorList>
            <person name="Nath S."/>
            <person name="Shaw D.E."/>
            <person name="White M.A."/>
        </authorList>
    </citation>
    <scope>NUCLEOTIDE SEQUENCE [LARGE SCALE GENOMIC DNA]</scope>
    <source>
        <strain evidence="38 39">Lake Benthic</strain>
    </source>
</reference>
<keyword evidence="5" id="KW-0153">Cholesterol metabolism</keyword>
<accession>A0AAQ4PEX9</accession>
<keyword evidence="19" id="KW-1207">Sterol metabolism</keyword>
<evidence type="ECO:0000256" key="17">
    <source>
        <dbReference type="ARBA" id="ARBA00023098"/>
    </source>
</evidence>
<keyword evidence="13 37" id="KW-0560">Oxidoreductase</keyword>
<evidence type="ECO:0000313" key="39">
    <source>
        <dbReference type="Proteomes" id="UP000007635"/>
    </source>
</evidence>
<dbReference type="GO" id="GO:0005789">
    <property type="term" value="C:endoplasmic reticulum membrane"/>
    <property type="evidence" value="ECO:0007669"/>
    <property type="project" value="UniProtKB-SubCell"/>
</dbReference>
<keyword evidence="9" id="KW-0152">Cholesterol biosynthesis</keyword>